<organism evidence="3 4">
    <name type="scientific">Neonectria punicea</name>
    <dbReference type="NCBI Taxonomy" id="979145"/>
    <lineage>
        <taxon>Eukaryota</taxon>
        <taxon>Fungi</taxon>
        <taxon>Dikarya</taxon>
        <taxon>Ascomycota</taxon>
        <taxon>Pezizomycotina</taxon>
        <taxon>Sordariomycetes</taxon>
        <taxon>Hypocreomycetidae</taxon>
        <taxon>Hypocreales</taxon>
        <taxon>Nectriaceae</taxon>
        <taxon>Neonectria</taxon>
    </lineage>
</organism>
<evidence type="ECO:0000256" key="1">
    <source>
        <dbReference type="SAM" id="Coils"/>
    </source>
</evidence>
<dbReference type="Proteomes" id="UP001498476">
    <property type="component" value="Unassembled WGS sequence"/>
</dbReference>
<keyword evidence="4" id="KW-1185">Reference proteome</keyword>
<feature type="compositionally biased region" description="Polar residues" evidence="2">
    <location>
        <begin position="311"/>
        <end position="326"/>
    </location>
</feature>
<sequence>MAQGHVAQGHVTGESSPLGLANSRRREIQQYEKIVRFQEAVLSGNHPSIKTPPHLIATAQSSIHPIDGTIKPDAPARRFGNSKSFAANAQQPAVSLSATQPAISAGASGATKFFATGNTEINPILLEKSDDLVKAELQLQRQRLERALREEVDQRRAATKNTTQGEPLADFDLSDVLSKALTLVQASSAPVAAAADENVGATNHDTSSDSFDDNTFYSSLHNTPESVLTSRVRNESEEARAPIVPETRNLPSLRNDLVRGDPPTAAMSISTASRTNQTYSHSAANDSGSRAIQVPGLNMNNHNDGRIVPSGPSQNNSTGQSRSVDSGNMEVDRQEVISRPVPRQQPSDSYLDNHPPSPLMQRHERSPPPQNTYVSPLTAARRPAPVAEQVSNSSRGTPAQISALRNEPVTVTSPESSPQGGKASEKKKAKRKKRKADRQALEAEAVPHIKPEPRSPSPMNAPSYIRPNKRQRYSQRPPNEPGYEDFRYEPQTSSASHDPYPTRLQRDERIPIGYERTAVYPQRSVSAVGAGGPVYGREYADDRYAPGGPYLVAQPSLLPASHADHHQGQLSSQVRPAEGYTRPSWPYQGAYGPRPMSVRPENEAFLAPPRPPPTRIVVDAFGREYIEPQHPTVVRHSVAPPVRADDLQIIYERAAPRAVSRHTGVESYEQGGAIYRRPSPSYTPRRVVTQPEYVSQDYRDSRQQEYSARPMLPSNEFVEVMAPPERRHVEEGPREYITRATSVRPAEPVRYEVSRDYGRVQSVRPDAPVRHYASSGHPDGRREAAQPYMRDYGSRPEAAVVRQEYSVRPVERYYDQPMRGGEEIAFIERPRGATQEIVYADDARRDVYR</sequence>
<proteinExistence type="predicted"/>
<protein>
    <submittedName>
        <fullName evidence="3">Uncharacterized protein</fullName>
    </submittedName>
</protein>
<feature type="coiled-coil region" evidence="1">
    <location>
        <begin position="125"/>
        <end position="161"/>
    </location>
</feature>
<feature type="compositionally biased region" description="Basic and acidic residues" evidence="2">
    <location>
        <begin position="437"/>
        <end position="453"/>
    </location>
</feature>
<feature type="compositionally biased region" description="Polar residues" evidence="2">
    <location>
        <begin position="409"/>
        <end position="419"/>
    </location>
</feature>
<keyword evidence="1" id="KW-0175">Coiled coil</keyword>
<comment type="caution">
    <text evidence="3">The sequence shown here is derived from an EMBL/GenBank/DDBJ whole genome shotgun (WGS) entry which is preliminary data.</text>
</comment>
<feature type="compositionally biased region" description="Polar residues" evidence="2">
    <location>
        <begin position="389"/>
        <end position="400"/>
    </location>
</feature>
<name>A0ABR1GM29_9HYPO</name>
<feature type="compositionally biased region" description="Polar residues" evidence="2">
    <location>
        <begin position="267"/>
        <end position="290"/>
    </location>
</feature>
<reference evidence="3 4" key="1">
    <citation type="journal article" date="2025" name="Microbiol. Resour. Announc.">
        <title>Draft genome sequences for Neonectria magnoliae and Neonectria punicea, canker pathogens of Liriodendron tulipifera and Acer saccharum in West Virginia.</title>
        <authorList>
            <person name="Petronek H.M."/>
            <person name="Kasson M.T."/>
            <person name="Metheny A.M."/>
            <person name="Stauder C.M."/>
            <person name="Lovett B."/>
            <person name="Lynch S.C."/>
            <person name="Garnas J.R."/>
            <person name="Kasson L.R."/>
            <person name="Stajich J.E."/>
        </authorList>
    </citation>
    <scope>NUCLEOTIDE SEQUENCE [LARGE SCALE GENOMIC DNA]</scope>
    <source>
        <strain evidence="3 4">NRRL 64653</strain>
    </source>
</reference>
<gene>
    <name evidence="3" type="ORF">QQX98_011419</name>
</gene>
<feature type="region of interest" description="Disordered" evidence="2">
    <location>
        <begin position="200"/>
        <end position="504"/>
    </location>
</feature>
<accession>A0ABR1GM29</accession>
<feature type="region of interest" description="Disordered" evidence="2">
    <location>
        <begin position="1"/>
        <end position="24"/>
    </location>
</feature>
<dbReference type="EMBL" id="JAZAVJ010000279">
    <property type="protein sequence ID" value="KAK7402827.1"/>
    <property type="molecule type" value="Genomic_DNA"/>
</dbReference>
<feature type="compositionally biased region" description="Polar residues" evidence="2">
    <location>
        <begin position="220"/>
        <end position="231"/>
    </location>
</feature>
<evidence type="ECO:0000313" key="4">
    <source>
        <dbReference type="Proteomes" id="UP001498476"/>
    </source>
</evidence>
<evidence type="ECO:0000256" key="2">
    <source>
        <dbReference type="SAM" id="MobiDB-lite"/>
    </source>
</evidence>
<evidence type="ECO:0000313" key="3">
    <source>
        <dbReference type="EMBL" id="KAK7402827.1"/>
    </source>
</evidence>
<feature type="compositionally biased region" description="Basic residues" evidence="2">
    <location>
        <begin position="425"/>
        <end position="436"/>
    </location>
</feature>